<proteinExistence type="predicted"/>
<dbReference type="Proteomes" id="UP000013034">
    <property type="component" value="Unassembled WGS sequence"/>
</dbReference>
<sequence length="165" mass="19132">MAHRFTVKQELVPCTLAEAQKILSNQKFHLSVCSKVPCENLEILNKEFTGSKYYLKRSQNLDVNIPEIARKFLNGAFKLVREDHWDIEHLICKSTFQMNMPSSFNNQARYSIENGKLTIIVDWEVKVNVPLIGNMLAKHAESEIRRFSDIELKIVCDEIKSNTYI</sequence>
<accession>A0ABN0JFM1</accession>
<evidence type="ECO:0000313" key="1">
    <source>
        <dbReference type="EMBL" id="ENU24025.1"/>
    </source>
</evidence>
<dbReference type="InterPro" id="IPR019639">
    <property type="entry name" value="DUF2505"/>
</dbReference>
<evidence type="ECO:0000313" key="2">
    <source>
        <dbReference type="Proteomes" id="UP000013034"/>
    </source>
</evidence>
<dbReference type="Pfam" id="PF10698">
    <property type="entry name" value="DUF2505"/>
    <property type="match status" value="1"/>
</dbReference>
<evidence type="ECO:0008006" key="3">
    <source>
        <dbReference type="Google" id="ProtNLM"/>
    </source>
</evidence>
<dbReference type="EMBL" id="APOI01000014">
    <property type="protein sequence ID" value="ENU24025.1"/>
    <property type="molecule type" value="Genomic_DNA"/>
</dbReference>
<organism evidence="1 2">
    <name type="scientific">Acinetobacter proteolyticus</name>
    <dbReference type="NCBI Taxonomy" id="1776741"/>
    <lineage>
        <taxon>Bacteria</taxon>
        <taxon>Pseudomonadati</taxon>
        <taxon>Pseudomonadota</taxon>
        <taxon>Gammaproteobacteria</taxon>
        <taxon>Moraxellales</taxon>
        <taxon>Moraxellaceae</taxon>
        <taxon>Acinetobacter</taxon>
    </lineage>
</organism>
<protein>
    <recommendedName>
        <fullName evidence="3">DUF2505 domain-containing protein</fullName>
    </recommendedName>
</protein>
<dbReference type="RefSeq" id="WP_004653455.1">
    <property type="nucleotide sequence ID" value="NZ_KB849179.1"/>
</dbReference>
<keyword evidence="2" id="KW-1185">Reference proteome</keyword>
<gene>
    <name evidence="1" type="ORF">F993_01341</name>
</gene>
<reference evidence="1 2" key="1">
    <citation type="submission" date="2013-02" db="EMBL/GenBank/DDBJ databases">
        <title>The Genome Sequence of Acinetobacter sp. NIPH 809.</title>
        <authorList>
            <consortium name="The Broad Institute Genome Sequencing Platform"/>
            <consortium name="The Broad Institute Genome Sequencing Center for Infectious Disease"/>
            <person name="Cerqueira G."/>
            <person name="Feldgarden M."/>
            <person name="Courvalin P."/>
            <person name="Perichon B."/>
            <person name="Grillot-Courvalin C."/>
            <person name="Clermont D."/>
            <person name="Rocha E."/>
            <person name="Yoon E.-J."/>
            <person name="Nemec A."/>
            <person name="Walker B."/>
            <person name="Young S.K."/>
            <person name="Zeng Q."/>
            <person name="Gargeya S."/>
            <person name="Fitzgerald M."/>
            <person name="Haas B."/>
            <person name="Abouelleil A."/>
            <person name="Alvarado L."/>
            <person name="Arachchi H.M."/>
            <person name="Berlin A.M."/>
            <person name="Chapman S.B."/>
            <person name="Dewar J."/>
            <person name="Goldberg J."/>
            <person name="Griggs A."/>
            <person name="Gujja S."/>
            <person name="Hansen M."/>
            <person name="Howarth C."/>
            <person name="Imamovic A."/>
            <person name="Larimer J."/>
            <person name="McCowan C."/>
            <person name="Murphy C."/>
            <person name="Neiman D."/>
            <person name="Pearson M."/>
            <person name="Priest M."/>
            <person name="Roberts A."/>
            <person name="Saif S."/>
            <person name="Shea T."/>
            <person name="Sisk P."/>
            <person name="Sykes S."/>
            <person name="Wortman J."/>
            <person name="Nusbaum C."/>
            <person name="Birren B."/>
        </authorList>
    </citation>
    <scope>NUCLEOTIDE SEQUENCE [LARGE SCALE GENOMIC DNA]</scope>
    <source>
        <strain evidence="1 2">NIPH 809</strain>
    </source>
</reference>
<comment type="caution">
    <text evidence="1">The sequence shown here is derived from an EMBL/GenBank/DDBJ whole genome shotgun (WGS) entry which is preliminary data.</text>
</comment>
<name>A0ABN0JFM1_9GAMM</name>